<keyword evidence="10" id="KW-1185">Reference proteome</keyword>
<dbReference type="Pfam" id="PF00198">
    <property type="entry name" value="2-oxoacid_dh"/>
    <property type="match status" value="1"/>
</dbReference>
<evidence type="ECO:0000256" key="4">
    <source>
        <dbReference type="ARBA" id="ARBA00022823"/>
    </source>
</evidence>
<gene>
    <name evidence="9" type="primary">pdhC_3</name>
    <name evidence="9" type="ORF">BN990_03597</name>
</gene>
<dbReference type="OrthoDB" id="9805770at2"/>
<dbReference type="GO" id="GO:0005737">
    <property type="term" value="C:cytoplasm"/>
    <property type="evidence" value="ECO:0007669"/>
    <property type="project" value="TreeGrafter"/>
</dbReference>
<comment type="caution">
    <text evidence="9">The sequence shown here is derived from an EMBL/GenBank/DDBJ whole genome shotgun (WGS) entry which is preliminary data.</text>
</comment>
<keyword evidence="4 6" id="KW-0450">Lipoyl</keyword>
<sequence length="406" mass="44985">MVQIKFSDIGEGMTEGEIIHYFVEVGDEVSIDQPLVELQTDKMVAEIPAPSAGKITSILYEPGDVVIVGTVIMEIANDKQINSNNQEQTTEIMVDDTKPLIEEAFPAASFNQYNRILAAPYTRKIARELDVDIEEIKGTGPSGRVIDEDVYRFANQSAPSDDIEVEKTIEKKQVDKQGEVIPFTGIRKQIAQKMSYSLQTIPHVTHYDEVDVTYLIEASNALKESKDTVSLAAFFVKAIVVCLKEYKLFNARLDEEAEVIQLLTDYHIGIATNTENGLMVPVVPDVNQKSIRTIDQQMKAVAAKANSGQLASEARVQGTFTVNNVGPLGGTGATPIINHPQTGIMTFHKTRKMPVVMKDDEINIRSIMNVSLSFDHRVIDGAQSIAFTNRFKELIENPAKLLLELM</sequence>
<comment type="cofactor">
    <cofactor evidence="1 6">
        <name>(R)-lipoate</name>
        <dbReference type="ChEBI" id="CHEBI:83088"/>
    </cofactor>
</comment>
<dbReference type="Gene3D" id="3.30.559.10">
    <property type="entry name" value="Chloramphenicol acetyltransferase-like domain"/>
    <property type="match status" value="1"/>
</dbReference>
<evidence type="ECO:0000256" key="2">
    <source>
        <dbReference type="ARBA" id="ARBA00007317"/>
    </source>
</evidence>
<keyword evidence="9" id="KW-0670">Pyruvate</keyword>
<dbReference type="eggNOG" id="COG0508">
    <property type="taxonomic scope" value="Bacteria"/>
</dbReference>
<dbReference type="STRING" id="1462526.BN990_03597"/>
<keyword evidence="3 6" id="KW-0808">Transferase</keyword>
<dbReference type="GO" id="GO:0031405">
    <property type="term" value="F:lipoic acid binding"/>
    <property type="evidence" value="ECO:0007669"/>
    <property type="project" value="TreeGrafter"/>
</dbReference>
<dbReference type="InterPro" id="IPR011053">
    <property type="entry name" value="Single_hybrid_motif"/>
</dbReference>
<dbReference type="RefSeq" id="WP_038245862.1">
    <property type="nucleotide sequence ID" value="NZ_BNER01000009.1"/>
</dbReference>
<dbReference type="Proteomes" id="UP000028875">
    <property type="component" value="Unassembled WGS sequence"/>
</dbReference>
<feature type="domain" description="Peripheral subunit-binding (PSBD)" evidence="8">
    <location>
        <begin position="117"/>
        <end position="154"/>
    </location>
</feature>
<dbReference type="Pfam" id="PF00364">
    <property type="entry name" value="Biotin_lipoyl"/>
    <property type="match status" value="1"/>
</dbReference>
<dbReference type="EMBL" id="CCDP010000002">
    <property type="protein sequence ID" value="CDQ41240.1"/>
    <property type="molecule type" value="Genomic_DNA"/>
</dbReference>
<accession>A0A024QG99</accession>
<proteinExistence type="inferred from homology"/>
<dbReference type="PROSITE" id="PS51826">
    <property type="entry name" value="PSBD"/>
    <property type="match status" value="1"/>
</dbReference>
<dbReference type="GO" id="GO:0016407">
    <property type="term" value="F:acetyltransferase activity"/>
    <property type="evidence" value="ECO:0007669"/>
    <property type="project" value="TreeGrafter"/>
</dbReference>
<dbReference type="InterPro" id="IPR001078">
    <property type="entry name" value="2-oxoacid_DH_actylTfrase"/>
</dbReference>
<keyword evidence="5 6" id="KW-0012">Acyltransferase</keyword>
<evidence type="ECO:0000259" key="8">
    <source>
        <dbReference type="PROSITE" id="PS51826"/>
    </source>
</evidence>
<dbReference type="SUPFAM" id="SSF52777">
    <property type="entry name" value="CoA-dependent acyltransferases"/>
    <property type="match status" value="1"/>
</dbReference>
<evidence type="ECO:0000259" key="7">
    <source>
        <dbReference type="PROSITE" id="PS50968"/>
    </source>
</evidence>
<evidence type="ECO:0000256" key="5">
    <source>
        <dbReference type="ARBA" id="ARBA00023315"/>
    </source>
</evidence>
<reference evidence="9 10" key="1">
    <citation type="submission" date="2014-03" db="EMBL/GenBank/DDBJ databases">
        <authorList>
            <person name="Urmite Genomes U."/>
        </authorList>
    </citation>
    <scope>NUCLEOTIDE SEQUENCE [LARGE SCALE GENOMIC DNA]</scope>
    <source>
        <strain evidence="9 10">Vm-5</strain>
    </source>
</reference>
<dbReference type="SUPFAM" id="SSF51230">
    <property type="entry name" value="Single hybrid motif"/>
    <property type="match status" value="1"/>
</dbReference>
<dbReference type="PROSITE" id="PS50968">
    <property type="entry name" value="BIOTINYL_LIPOYL"/>
    <property type="match status" value="1"/>
</dbReference>
<dbReference type="CDD" id="cd06849">
    <property type="entry name" value="lipoyl_domain"/>
    <property type="match status" value="1"/>
</dbReference>
<evidence type="ECO:0000256" key="6">
    <source>
        <dbReference type="RuleBase" id="RU003423"/>
    </source>
</evidence>
<dbReference type="EC" id="2.3.1.-" evidence="6"/>
<dbReference type="PANTHER" id="PTHR43178:SF5">
    <property type="entry name" value="LIPOAMIDE ACYLTRANSFERASE COMPONENT OF BRANCHED-CHAIN ALPHA-KETO ACID DEHYDROGENASE COMPLEX, MITOCHONDRIAL"/>
    <property type="match status" value="1"/>
</dbReference>
<evidence type="ECO:0000256" key="3">
    <source>
        <dbReference type="ARBA" id="ARBA00022679"/>
    </source>
</evidence>
<dbReference type="InterPro" id="IPR036625">
    <property type="entry name" value="E3-bd_dom_sf"/>
</dbReference>
<reference evidence="10" key="2">
    <citation type="submission" date="2014-05" db="EMBL/GenBank/DDBJ databases">
        <title>Draft genome sequence of Virgibacillus massiliensis Vm-5.</title>
        <authorList>
            <person name="Khelaifia S."/>
            <person name="Croce O."/>
            <person name="Lagier J.C."/>
            <person name="Raoult D."/>
        </authorList>
    </citation>
    <scope>NUCLEOTIDE SEQUENCE [LARGE SCALE GENOMIC DNA]</scope>
    <source>
        <strain evidence="10">Vm-5</strain>
    </source>
</reference>
<protein>
    <recommendedName>
        <fullName evidence="6">Dihydrolipoamide acetyltransferase component of pyruvate dehydrogenase complex</fullName>
        <ecNumber evidence="6">2.3.1.-</ecNumber>
    </recommendedName>
</protein>
<dbReference type="FunFam" id="3.30.559.10:FF:000007">
    <property type="entry name" value="Dihydrolipoamide acetyltransferase component of pyruvate dehydrogenase complex"/>
    <property type="match status" value="1"/>
</dbReference>
<comment type="similarity">
    <text evidence="2 6">Belongs to the 2-oxoacid dehydrogenase family.</text>
</comment>
<organism evidence="9 10">
    <name type="scientific">Virgibacillus massiliensis</name>
    <dbReference type="NCBI Taxonomy" id="1462526"/>
    <lineage>
        <taxon>Bacteria</taxon>
        <taxon>Bacillati</taxon>
        <taxon>Bacillota</taxon>
        <taxon>Bacilli</taxon>
        <taxon>Bacillales</taxon>
        <taxon>Bacillaceae</taxon>
        <taxon>Virgibacillus</taxon>
    </lineage>
</organism>
<feature type="domain" description="Lipoyl-binding" evidence="7">
    <location>
        <begin position="1"/>
        <end position="76"/>
    </location>
</feature>
<name>A0A024QG99_9BACI</name>
<dbReference type="InterPro" id="IPR050743">
    <property type="entry name" value="2-oxoacid_DH_E2_comp"/>
</dbReference>
<dbReference type="PANTHER" id="PTHR43178">
    <property type="entry name" value="DIHYDROLIPOAMIDE ACETYLTRANSFERASE COMPONENT OF PYRUVATE DEHYDROGENASE COMPLEX"/>
    <property type="match status" value="1"/>
</dbReference>
<evidence type="ECO:0000313" key="9">
    <source>
        <dbReference type="EMBL" id="CDQ41240.1"/>
    </source>
</evidence>
<dbReference type="InterPro" id="IPR023213">
    <property type="entry name" value="CAT-like_dom_sf"/>
</dbReference>
<evidence type="ECO:0000313" key="10">
    <source>
        <dbReference type="Proteomes" id="UP000028875"/>
    </source>
</evidence>
<dbReference type="SUPFAM" id="SSF47005">
    <property type="entry name" value="Peripheral subunit-binding domain of 2-oxo acid dehydrogenase complex"/>
    <property type="match status" value="1"/>
</dbReference>
<dbReference type="Gene3D" id="2.40.50.100">
    <property type="match status" value="1"/>
</dbReference>
<dbReference type="Pfam" id="PF02817">
    <property type="entry name" value="E3_binding"/>
    <property type="match status" value="1"/>
</dbReference>
<dbReference type="AlphaFoldDB" id="A0A024QG99"/>
<evidence type="ECO:0000256" key="1">
    <source>
        <dbReference type="ARBA" id="ARBA00001938"/>
    </source>
</evidence>
<dbReference type="Gene3D" id="4.10.320.10">
    <property type="entry name" value="E3-binding domain"/>
    <property type="match status" value="1"/>
</dbReference>
<dbReference type="InterPro" id="IPR004167">
    <property type="entry name" value="PSBD"/>
</dbReference>
<dbReference type="InterPro" id="IPR000089">
    <property type="entry name" value="Biotin_lipoyl"/>
</dbReference>